<reference evidence="2" key="2">
    <citation type="submission" date="2021-12" db="EMBL/GenBank/DDBJ databases">
        <title>Resequencing data analysis of finger millet.</title>
        <authorList>
            <person name="Hatakeyama M."/>
            <person name="Aluri S."/>
            <person name="Balachadran M.T."/>
            <person name="Sivarajan S.R."/>
            <person name="Poveda L."/>
            <person name="Shimizu-Inatsugi R."/>
            <person name="Schlapbach R."/>
            <person name="Sreeman S.M."/>
            <person name="Shimizu K.K."/>
        </authorList>
    </citation>
    <scope>NUCLEOTIDE SEQUENCE</scope>
</reference>
<keyword evidence="3" id="KW-1185">Reference proteome</keyword>
<organism evidence="2 3">
    <name type="scientific">Eleusine coracana subsp. coracana</name>
    <dbReference type="NCBI Taxonomy" id="191504"/>
    <lineage>
        <taxon>Eukaryota</taxon>
        <taxon>Viridiplantae</taxon>
        <taxon>Streptophyta</taxon>
        <taxon>Embryophyta</taxon>
        <taxon>Tracheophyta</taxon>
        <taxon>Spermatophyta</taxon>
        <taxon>Magnoliopsida</taxon>
        <taxon>Liliopsida</taxon>
        <taxon>Poales</taxon>
        <taxon>Poaceae</taxon>
        <taxon>PACMAD clade</taxon>
        <taxon>Chloridoideae</taxon>
        <taxon>Cynodonteae</taxon>
        <taxon>Eleusininae</taxon>
        <taxon>Eleusine</taxon>
    </lineage>
</organism>
<dbReference type="AlphaFoldDB" id="A0AAV5C0E4"/>
<reference evidence="2" key="1">
    <citation type="journal article" date="2018" name="DNA Res.">
        <title>Multiple hybrid de novo genome assembly of finger millet, an orphan allotetraploid crop.</title>
        <authorList>
            <person name="Hatakeyama M."/>
            <person name="Aluri S."/>
            <person name="Balachadran M.T."/>
            <person name="Sivarajan S.R."/>
            <person name="Patrignani A."/>
            <person name="Gruter S."/>
            <person name="Poveda L."/>
            <person name="Shimizu-Inatsugi R."/>
            <person name="Baeten J."/>
            <person name="Francoijs K.J."/>
            <person name="Nataraja K.N."/>
            <person name="Reddy Y.A.N."/>
            <person name="Phadnis S."/>
            <person name="Ravikumar R.L."/>
            <person name="Schlapbach R."/>
            <person name="Sreeman S.M."/>
            <person name="Shimizu K.K."/>
        </authorList>
    </citation>
    <scope>NUCLEOTIDE SEQUENCE</scope>
</reference>
<accession>A0AAV5C0E4</accession>
<name>A0AAV5C0E4_ELECO</name>
<feature type="compositionally biased region" description="Acidic residues" evidence="1">
    <location>
        <begin position="73"/>
        <end position="84"/>
    </location>
</feature>
<sequence>MEYAHFPQRASGSTYIHVEPVQGEGKWRLKKQVTLSTFLTKELDSTIEGLEFWQEKYEEAMKTVRKLKRHLPEDEELSSNEELEEKTWSSSPRKMASRAPPAYIIPNSNED</sequence>
<feature type="region of interest" description="Disordered" evidence="1">
    <location>
        <begin position="70"/>
        <end position="111"/>
    </location>
</feature>
<gene>
    <name evidence="2" type="primary">ga08110</name>
    <name evidence="2" type="ORF">PR202_ga08110</name>
</gene>
<comment type="caution">
    <text evidence="2">The sequence shown here is derived from an EMBL/GenBank/DDBJ whole genome shotgun (WGS) entry which is preliminary data.</text>
</comment>
<evidence type="ECO:0000313" key="3">
    <source>
        <dbReference type="Proteomes" id="UP001054889"/>
    </source>
</evidence>
<proteinExistence type="predicted"/>
<dbReference type="EMBL" id="BQKI01000003">
    <property type="protein sequence ID" value="GJM91706.1"/>
    <property type="molecule type" value="Genomic_DNA"/>
</dbReference>
<evidence type="ECO:0000256" key="1">
    <source>
        <dbReference type="SAM" id="MobiDB-lite"/>
    </source>
</evidence>
<protein>
    <submittedName>
        <fullName evidence="2">Uncharacterized protein</fullName>
    </submittedName>
</protein>
<evidence type="ECO:0000313" key="2">
    <source>
        <dbReference type="EMBL" id="GJM91706.1"/>
    </source>
</evidence>
<dbReference type="Proteomes" id="UP001054889">
    <property type="component" value="Unassembled WGS sequence"/>
</dbReference>